<evidence type="ECO:0000259" key="1">
    <source>
        <dbReference type="Pfam" id="PF18909"/>
    </source>
</evidence>
<feature type="domain" description="dATP/dGTP diphosphohydrolase N-terminal" evidence="1">
    <location>
        <begin position="9"/>
        <end position="107"/>
    </location>
</feature>
<name>A0A0F8ZFJ4_9ZZZZ</name>
<evidence type="ECO:0000313" key="2">
    <source>
        <dbReference type="EMBL" id="KKK92523.1"/>
    </source>
</evidence>
<dbReference type="EMBL" id="LAZR01048175">
    <property type="protein sequence ID" value="KKK92523.1"/>
    <property type="molecule type" value="Genomic_DNA"/>
</dbReference>
<dbReference type="Pfam" id="PF18909">
    <property type="entry name" value="dGTP_diPhyd_N"/>
    <property type="match status" value="1"/>
</dbReference>
<dbReference type="AlphaFoldDB" id="A0A0F8ZFJ4"/>
<accession>A0A0F8ZFJ4</accession>
<organism evidence="2">
    <name type="scientific">marine sediment metagenome</name>
    <dbReference type="NCBI Taxonomy" id="412755"/>
    <lineage>
        <taxon>unclassified sequences</taxon>
        <taxon>metagenomes</taxon>
        <taxon>ecological metagenomes</taxon>
    </lineage>
</organism>
<protein>
    <recommendedName>
        <fullName evidence="1">dATP/dGTP diphosphohydrolase N-terminal domain-containing protein</fullName>
    </recommendedName>
</protein>
<comment type="caution">
    <text evidence="2">The sequence shown here is derived from an EMBL/GenBank/DDBJ whole genome shotgun (WGS) entry which is preliminary data.</text>
</comment>
<reference evidence="2" key="1">
    <citation type="journal article" date="2015" name="Nature">
        <title>Complex archaea that bridge the gap between prokaryotes and eukaryotes.</title>
        <authorList>
            <person name="Spang A."/>
            <person name="Saw J.H."/>
            <person name="Jorgensen S.L."/>
            <person name="Zaremba-Niedzwiedzka K."/>
            <person name="Martijn J."/>
            <person name="Lind A.E."/>
            <person name="van Eijk R."/>
            <person name="Schleper C."/>
            <person name="Guy L."/>
            <person name="Ettema T.J."/>
        </authorList>
    </citation>
    <scope>NUCLEOTIDE SEQUENCE</scope>
</reference>
<dbReference type="InterPro" id="IPR044038">
    <property type="entry name" value="dATP/dGTP_diPOhydrolase_N"/>
</dbReference>
<sequence>MKKKITSNNPKDILAGRKVALGLLPGAGKIYGALAMNEGIKKGYGPYNWRENAVKHTVYLDATERHLQAIRDGQWLDLESGVPHWGHIIASASIVLDANSIGKLIDDLPPPGKAAEILDKYEVKK</sequence>
<proteinExistence type="predicted"/>
<gene>
    <name evidence="2" type="ORF">LCGC14_2702110</name>
</gene>